<reference evidence="1 2" key="1">
    <citation type="submission" date="2014-03" db="EMBL/GenBank/DDBJ databases">
        <title>Draft Genome Sequences of Four Burkholderia Strains.</title>
        <authorList>
            <person name="Liu X.Y."/>
            <person name="Li C.X."/>
            <person name="Xu J.H."/>
        </authorList>
    </citation>
    <scope>NUCLEOTIDE SEQUENCE [LARGE SCALE GENOMIC DNA]</scope>
    <source>
        <strain evidence="1 2">R27</strain>
    </source>
</reference>
<dbReference type="EMBL" id="JFHE01000024">
    <property type="protein sequence ID" value="KDR31049.1"/>
    <property type="molecule type" value="Genomic_DNA"/>
</dbReference>
<evidence type="ECO:0000313" key="1">
    <source>
        <dbReference type="EMBL" id="KDR31049.1"/>
    </source>
</evidence>
<dbReference type="SUPFAM" id="SSF52540">
    <property type="entry name" value="P-loop containing nucleoside triphosphate hydrolases"/>
    <property type="match status" value="1"/>
</dbReference>
<comment type="caution">
    <text evidence="1">The sequence shown here is derived from an EMBL/GenBank/DDBJ whole genome shotgun (WGS) entry which is preliminary data.</text>
</comment>
<sequence>MNLTRTVVIGNSGSGKSWMSQRLAVLTGGNWIDLDVFNWEPSGYGVAREREDVISMARNAARDQRWVIEGIYGWIVSNILPSATALVWITLDESECVANIHRRGIRGGATPQSFAELLTWAQTYRSRTGSSSYAAHEALFTSFPLDKMSLRSRGDVTLFSEGKFPAL</sequence>
<dbReference type="Proteomes" id="UP000027439">
    <property type="component" value="Unassembled WGS sequence"/>
</dbReference>
<evidence type="ECO:0000313" key="2">
    <source>
        <dbReference type="Proteomes" id="UP000027439"/>
    </source>
</evidence>
<protein>
    <submittedName>
        <fullName evidence="1">Adenylate kinase</fullName>
    </submittedName>
</protein>
<dbReference type="STRING" id="1071679.BG57_13670"/>
<keyword evidence="1" id="KW-0808">Transferase</keyword>
<dbReference type="PANTHER" id="PTHR37816">
    <property type="entry name" value="YALI0E33011P"/>
    <property type="match status" value="1"/>
</dbReference>
<dbReference type="InterPro" id="IPR052922">
    <property type="entry name" value="Cytidylate_Kinase-2"/>
</dbReference>
<organism evidence="1 2">
    <name type="scientific">Caballeronia grimmiae</name>
    <dbReference type="NCBI Taxonomy" id="1071679"/>
    <lineage>
        <taxon>Bacteria</taxon>
        <taxon>Pseudomonadati</taxon>
        <taxon>Pseudomonadota</taxon>
        <taxon>Betaproteobacteria</taxon>
        <taxon>Burkholderiales</taxon>
        <taxon>Burkholderiaceae</taxon>
        <taxon>Caballeronia</taxon>
    </lineage>
</organism>
<dbReference type="OrthoDB" id="5296079at2"/>
<dbReference type="AlphaFoldDB" id="A0A069NTV0"/>
<dbReference type="InterPro" id="IPR027417">
    <property type="entry name" value="P-loop_NTPase"/>
</dbReference>
<dbReference type="Gene3D" id="3.40.50.300">
    <property type="entry name" value="P-loop containing nucleotide triphosphate hydrolases"/>
    <property type="match status" value="1"/>
</dbReference>
<name>A0A069NTV0_9BURK</name>
<gene>
    <name evidence="1" type="ORF">BG57_13670</name>
</gene>
<proteinExistence type="predicted"/>
<accession>A0A069NTV0</accession>
<keyword evidence="1" id="KW-0418">Kinase</keyword>
<dbReference type="GO" id="GO:0016301">
    <property type="term" value="F:kinase activity"/>
    <property type="evidence" value="ECO:0007669"/>
    <property type="project" value="UniProtKB-KW"/>
</dbReference>
<dbReference type="PANTHER" id="PTHR37816:SF2">
    <property type="entry name" value="DNA TOPOLOGY MODULATION PROTEIN FLAR-RELATED PROTEIN"/>
    <property type="match status" value="1"/>
</dbReference>
<dbReference type="eggNOG" id="COG0563">
    <property type="taxonomic scope" value="Bacteria"/>
</dbReference>